<evidence type="ECO:0000259" key="1">
    <source>
        <dbReference type="Pfam" id="PF14213"/>
    </source>
</evidence>
<comment type="caution">
    <text evidence="2">The sequence shown here is derived from an EMBL/GenBank/DDBJ whole genome shotgun (WGS) entry which is preliminary data.</text>
</comment>
<reference evidence="2" key="1">
    <citation type="submission" date="2019-09" db="EMBL/GenBank/DDBJ databases">
        <title>Characterisation of the sponge microbiome using genome-centric metagenomics.</title>
        <authorList>
            <person name="Engelberts J.P."/>
            <person name="Robbins S.J."/>
            <person name="De Goeij J.M."/>
            <person name="Aranda M."/>
            <person name="Bell S.C."/>
            <person name="Webster N.S."/>
        </authorList>
    </citation>
    <scope>NUCLEOTIDE SEQUENCE</scope>
    <source>
        <strain evidence="2">SB0664_bin_27</strain>
    </source>
</reference>
<sequence length="121" mass="13555">MQKDIKISVFEVVGSPLCVASDDGQKVHDRLAIALKKARRVLLSFHNISTMTSAFLNAAIGQLYGSFTEEQIRSLLKVEDIEPEDAALLKRVVETAKLYFSDPKRFDQVVNETREEVNGDT</sequence>
<protein>
    <submittedName>
        <fullName evidence="2">DUF4325 domain-containing protein</fullName>
    </submittedName>
</protein>
<gene>
    <name evidence="2" type="ORF">F4Y42_05570</name>
</gene>
<proteinExistence type="predicted"/>
<accession>A0A6B0YT39</accession>
<dbReference type="Pfam" id="PF14213">
    <property type="entry name" value="DUF4325"/>
    <property type="match status" value="1"/>
</dbReference>
<dbReference type="AlphaFoldDB" id="A0A6B0YT39"/>
<dbReference type="InterPro" id="IPR025474">
    <property type="entry name" value="DUF4325"/>
</dbReference>
<organism evidence="2">
    <name type="scientific">Caldilineaceae bacterium SB0664_bin_27</name>
    <dbReference type="NCBI Taxonomy" id="2605260"/>
    <lineage>
        <taxon>Bacteria</taxon>
        <taxon>Bacillati</taxon>
        <taxon>Chloroflexota</taxon>
        <taxon>Caldilineae</taxon>
        <taxon>Caldilineales</taxon>
        <taxon>Caldilineaceae</taxon>
    </lineage>
</organism>
<evidence type="ECO:0000313" key="2">
    <source>
        <dbReference type="EMBL" id="MXY92902.1"/>
    </source>
</evidence>
<name>A0A6B0YT39_9CHLR</name>
<dbReference type="EMBL" id="VXRG01000049">
    <property type="protein sequence ID" value="MXY92902.1"/>
    <property type="molecule type" value="Genomic_DNA"/>
</dbReference>
<feature type="domain" description="DUF4325" evidence="1">
    <location>
        <begin position="23"/>
        <end position="85"/>
    </location>
</feature>